<evidence type="ECO:0000256" key="1">
    <source>
        <dbReference type="SAM" id="MobiDB-lite"/>
    </source>
</evidence>
<accession>A0A812LP27</accession>
<reference evidence="2" key="1">
    <citation type="submission" date="2021-02" db="EMBL/GenBank/DDBJ databases">
        <authorList>
            <person name="Dougan E. K."/>
            <person name="Rhodes N."/>
            <person name="Thang M."/>
            <person name="Chan C."/>
        </authorList>
    </citation>
    <scope>NUCLEOTIDE SEQUENCE</scope>
</reference>
<dbReference type="Proteomes" id="UP000604046">
    <property type="component" value="Unassembled WGS sequence"/>
</dbReference>
<sequence>EVVCWQSGEGQRGGESPGHGSRDGLCSLLHSPDVQRGDSRGKIRQPHGLHPLGWLGSWFSAQVLHHRRRPLCAEGLSPPTLHHAAGHRDIDGACPCLQRWALLRGLRAEPLPVYLIRRQAKSARDYWPQR</sequence>
<evidence type="ECO:0000313" key="2">
    <source>
        <dbReference type="EMBL" id="CAE7250169.1"/>
    </source>
</evidence>
<dbReference type="AlphaFoldDB" id="A0A812LP27"/>
<dbReference type="EMBL" id="CAJNDS010001161">
    <property type="protein sequence ID" value="CAE7250169.1"/>
    <property type="molecule type" value="Genomic_DNA"/>
</dbReference>
<name>A0A812LP27_9DINO</name>
<feature type="non-terminal residue" evidence="2">
    <location>
        <position position="1"/>
    </location>
</feature>
<proteinExistence type="predicted"/>
<keyword evidence="3" id="KW-1185">Reference proteome</keyword>
<comment type="caution">
    <text evidence="2">The sequence shown here is derived from an EMBL/GenBank/DDBJ whole genome shotgun (WGS) entry which is preliminary data.</text>
</comment>
<evidence type="ECO:0000313" key="3">
    <source>
        <dbReference type="Proteomes" id="UP000604046"/>
    </source>
</evidence>
<protein>
    <submittedName>
        <fullName evidence="2">Uncharacterized protein</fullName>
    </submittedName>
</protein>
<feature type="non-terminal residue" evidence="2">
    <location>
        <position position="130"/>
    </location>
</feature>
<organism evidence="2 3">
    <name type="scientific">Symbiodinium natans</name>
    <dbReference type="NCBI Taxonomy" id="878477"/>
    <lineage>
        <taxon>Eukaryota</taxon>
        <taxon>Sar</taxon>
        <taxon>Alveolata</taxon>
        <taxon>Dinophyceae</taxon>
        <taxon>Suessiales</taxon>
        <taxon>Symbiodiniaceae</taxon>
        <taxon>Symbiodinium</taxon>
    </lineage>
</organism>
<gene>
    <name evidence="2" type="ORF">SNAT2548_LOCUS12262</name>
</gene>
<feature type="region of interest" description="Disordered" evidence="1">
    <location>
        <begin position="1"/>
        <end position="24"/>
    </location>
</feature>